<evidence type="ECO:0000256" key="2">
    <source>
        <dbReference type="ARBA" id="ARBA00004236"/>
    </source>
</evidence>
<dbReference type="Gene3D" id="1.10.287.130">
    <property type="match status" value="1"/>
</dbReference>
<dbReference type="InterPro" id="IPR003661">
    <property type="entry name" value="HisK_dim/P_dom"/>
</dbReference>
<evidence type="ECO:0000256" key="1">
    <source>
        <dbReference type="ARBA" id="ARBA00000085"/>
    </source>
</evidence>
<keyword evidence="4" id="KW-0597">Phosphoprotein</keyword>
<evidence type="ECO:0000256" key="4">
    <source>
        <dbReference type="ARBA" id="ARBA00022553"/>
    </source>
</evidence>
<proteinExistence type="predicted"/>
<evidence type="ECO:0000256" key="9">
    <source>
        <dbReference type="ARBA" id="ARBA00023012"/>
    </source>
</evidence>
<reference evidence="14 15" key="1">
    <citation type="submission" date="2013-05" db="EMBL/GenBank/DDBJ databases">
        <title>Genome sequence of Streptomyces sparsogenes DSM 40356.</title>
        <authorList>
            <person name="Coyne S."/>
            <person name="Seebeck F.P."/>
        </authorList>
    </citation>
    <scope>NUCLEOTIDE SEQUENCE [LARGE SCALE GENOMIC DNA]</scope>
    <source>
        <strain evidence="14 15">DSM 40356</strain>
    </source>
</reference>
<keyword evidence="7 14" id="KW-0418">Kinase</keyword>
<dbReference type="Gene3D" id="6.10.340.10">
    <property type="match status" value="1"/>
</dbReference>
<comment type="caution">
    <text evidence="14">The sequence shown here is derived from an EMBL/GenBank/DDBJ whole genome shotgun (WGS) entry which is preliminary data.</text>
</comment>
<evidence type="ECO:0000256" key="8">
    <source>
        <dbReference type="ARBA" id="ARBA00022989"/>
    </source>
</evidence>
<evidence type="ECO:0000256" key="7">
    <source>
        <dbReference type="ARBA" id="ARBA00022777"/>
    </source>
</evidence>
<dbReference type="Pfam" id="PF02518">
    <property type="entry name" value="HATPase_c"/>
    <property type="match status" value="1"/>
</dbReference>
<keyword evidence="5" id="KW-0808">Transferase</keyword>
<name>A0A1R1SEY2_9ACTN</name>
<dbReference type="SMART" id="SM00388">
    <property type="entry name" value="HisKA"/>
    <property type="match status" value="1"/>
</dbReference>
<dbReference type="InterPro" id="IPR003660">
    <property type="entry name" value="HAMP_dom"/>
</dbReference>
<organism evidence="14 15">
    <name type="scientific">Streptomyces sparsogenes DSM 40356</name>
    <dbReference type="NCBI Taxonomy" id="1331668"/>
    <lineage>
        <taxon>Bacteria</taxon>
        <taxon>Bacillati</taxon>
        <taxon>Actinomycetota</taxon>
        <taxon>Actinomycetes</taxon>
        <taxon>Kitasatosporales</taxon>
        <taxon>Streptomycetaceae</taxon>
        <taxon>Streptomyces</taxon>
    </lineage>
</organism>
<evidence type="ECO:0000313" key="15">
    <source>
        <dbReference type="Proteomes" id="UP000186168"/>
    </source>
</evidence>
<dbReference type="SUPFAM" id="SSF55874">
    <property type="entry name" value="ATPase domain of HSP90 chaperone/DNA topoisomerase II/histidine kinase"/>
    <property type="match status" value="1"/>
</dbReference>
<dbReference type="PROSITE" id="PS50885">
    <property type="entry name" value="HAMP"/>
    <property type="match status" value="1"/>
</dbReference>
<comment type="subcellular location">
    <subcellularLocation>
        <location evidence="2">Cell membrane</location>
    </subcellularLocation>
</comment>
<accession>A0A1R1SEY2</accession>
<keyword evidence="15" id="KW-1185">Reference proteome</keyword>
<sequence length="382" mass="40360">MTSRRFSVKARVTIVFGALLTISAALLIVLVVVLMAYVPRYTLTPVDVTLVPGQAPSSARSSSVPTTVSSPADFLRLLAILSSLAFLIVIVIGALLMRMAVGRALAPLAEIDAAARSAVAGDLSSRVDVDGPPDEVTSLARTFNGMLARLQRSFDTQRQFAANASHELQTPLAASQALIDVALGDPNLGHMHDLLTDLRQLSTRSTQTVTALLDLAAAEDGELNRQTVALDAVIQQVLSEQRPRATVVDVELRLTPPPPAPVKADPVLLRLMLDNLVSNAIQHNTKPGTVDVSLTVDAEQALFSISNSGPALSPEQAAQITQPFYRAEGRTVSVTGRTGRGLGAALVAHIAERHSWPLGVTARPAGGLLVTVQIPCSPMSHE</sequence>
<keyword evidence="8 11" id="KW-1133">Transmembrane helix</keyword>
<protein>
    <recommendedName>
        <fullName evidence="3">histidine kinase</fullName>
        <ecNumber evidence="3">2.7.13.3</ecNumber>
    </recommendedName>
</protein>
<dbReference type="Proteomes" id="UP000186168">
    <property type="component" value="Unassembled WGS sequence"/>
</dbReference>
<gene>
    <name evidence="14" type="ORF">SPAR_23866</name>
</gene>
<dbReference type="Pfam" id="PF00512">
    <property type="entry name" value="HisKA"/>
    <property type="match status" value="1"/>
</dbReference>
<dbReference type="PROSITE" id="PS50109">
    <property type="entry name" value="HIS_KIN"/>
    <property type="match status" value="1"/>
</dbReference>
<dbReference type="PANTHER" id="PTHR45436:SF5">
    <property type="entry name" value="SENSOR HISTIDINE KINASE TRCS"/>
    <property type="match status" value="1"/>
</dbReference>
<dbReference type="GeneID" id="96748510"/>
<dbReference type="EC" id="2.7.13.3" evidence="3"/>
<feature type="transmembrane region" description="Helical" evidence="11">
    <location>
        <begin position="12"/>
        <end position="38"/>
    </location>
</feature>
<dbReference type="STRING" id="67365.GCA_001704635_04332"/>
<keyword evidence="6 11" id="KW-0812">Transmembrane</keyword>
<evidence type="ECO:0000256" key="5">
    <source>
        <dbReference type="ARBA" id="ARBA00022679"/>
    </source>
</evidence>
<evidence type="ECO:0000256" key="11">
    <source>
        <dbReference type="SAM" id="Phobius"/>
    </source>
</evidence>
<dbReference type="InterPro" id="IPR050428">
    <property type="entry name" value="TCS_sensor_his_kinase"/>
</dbReference>
<dbReference type="InterPro" id="IPR004358">
    <property type="entry name" value="Sig_transdc_His_kin-like_C"/>
</dbReference>
<comment type="catalytic activity">
    <reaction evidence="1">
        <text>ATP + protein L-histidine = ADP + protein N-phospho-L-histidine.</text>
        <dbReference type="EC" id="2.7.13.3"/>
    </reaction>
</comment>
<dbReference type="AlphaFoldDB" id="A0A1R1SEY2"/>
<dbReference type="InterPro" id="IPR036890">
    <property type="entry name" value="HATPase_C_sf"/>
</dbReference>
<dbReference type="InterPro" id="IPR003594">
    <property type="entry name" value="HATPase_dom"/>
</dbReference>
<dbReference type="GO" id="GO:0000155">
    <property type="term" value="F:phosphorelay sensor kinase activity"/>
    <property type="evidence" value="ECO:0007669"/>
    <property type="project" value="InterPro"/>
</dbReference>
<dbReference type="SUPFAM" id="SSF47384">
    <property type="entry name" value="Homodimeric domain of signal transducing histidine kinase"/>
    <property type="match status" value="1"/>
</dbReference>
<dbReference type="PANTHER" id="PTHR45436">
    <property type="entry name" value="SENSOR HISTIDINE KINASE YKOH"/>
    <property type="match status" value="1"/>
</dbReference>
<dbReference type="InterPro" id="IPR005467">
    <property type="entry name" value="His_kinase_dom"/>
</dbReference>
<evidence type="ECO:0000256" key="3">
    <source>
        <dbReference type="ARBA" id="ARBA00012438"/>
    </source>
</evidence>
<keyword evidence="9" id="KW-0902">Two-component regulatory system</keyword>
<dbReference type="Gene3D" id="3.30.565.10">
    <property type="entry name" value="Histidine kinase-like ATPase, C-terminal domain"/>
    <property type="match status" value="1"/>
</dbReference>
<feature type="domain" description="Histidine kinase" evidence="12">
    <location>
        <begin position="163"/>
        <end position="378"/>
    </location>
</feature>
<dbReference type="SUPFAM" id="SSF158472">
    <property type="entry name" value="HAMP domain-like"/>
    <property type="match status" value="1"/>
</dbReference>
<feature type="domain" description="HAMP" evidence="13">
    <location>
        <begin position="102"/>
        <end position="155"/>
    </location>
</feature>
<keyword evidence="10 11" id="KW-0472">Membrane</keyword>
<dbReference type="CDD" id="cd06225">
    <property type="entry name" value="HAMP"/>
    <property type="match status" value="1"/>
</dbReference>
<dbReference type="SMART" id="SM00387">
    <property type="entry name" value="HATPase_c"/>
    <property type="match status" value="1"/>
</dbReference>
<dbReference type="CDD" id="cd00082">
    <property type="entry name" value="HisKA"/>
    <property type="match status" value="1"/>
</dbReference>
<dbReference type="SMART" id="SM00304">
    <property type="entry name" value="HAMP"/>
    <property type="match status" value="1"/>
</dbReference>
<evidence type="ECO:0000256" key="6">
    <source>
        <dbReference type="ARBA" id="ARBA00022692"/>
    </source>
</evidence>
<dbReference type="GO" id="GO:0005886">
    <property type="term" value="C:plasma membrane"/>
    <property type="evidence" value="ECO:0007669"/>
    <property type="project" value="UniProtKB-SubCell"/>
</dbReference>
<evidence type="ECO:0000256" key="10">
    <source>
        <dbReference type="ARBA" id="ARBA00023136"/>
    </source>
</evidence>
<dbReference type="RefSeq" id="WP_065968543.1">
    <property type="nucleotide sequence ID" value="NZ_ASQP01000321.1"/>
</dbReference>
<dbReference type="Pfam" id="PF00672">
    <property type="entry name" value="HAMP"/>
    <property type="match status" value="1"/>
</dbReference>
<dbReference type="PRINTS" id="PR00344">
    <property type="entry name" value="BCTRLSENSOR"/>
</dbReference>
<evidence type="ECO:0000259" key="13">
    <source>
        <dbReference type="PROSITE" id="PS50885"/>
    </source>
</evidence>
<dbReference type="EMBL" id="ASQP01000321">
    <property type="protein sequence ID" value="OMI36806.1"/>
    <property type="molecule type" value="Genomic_DNA"/>
</dbReference>
<feature type="transmembrane region" description="Helical" evidence="11">
    <location>
        <begin position="74"/>
        <end position="96"/>
    </location>
</feature>
<dbReference type="InterPro" id="IPR036097">
    <property type="entry name" value="HisK_dim/P_sf"/>
</dbReference>
<evidence type="ECO:0000313" key="14">
    <source>
        <dbReference type="EMBL" id="OMI36806.1"/>
    </source>
</evidence>
<evidence type="ECO:0000259" key="12">
    <source>
        <dbReference type="PROSITE" id="PS50109"/>
    </source>
</evidence>